<dbReference type="Proteomes" id="UP000541444">
    <property type="component" value="Unassembled WGS sequence"/>
</dbReference>
<dbReference type="OrthoDB" id="1905162at2759"/>
<protein>
    <recommendedName>
        <fullName evidence="1">TOD1/MUCI70 glycosyltransferase-like domain-containing protein</fullName>
    </recommendedName>
</protein>
<reference evidence="2 3" key="1">
    <citation type="journal article" date="2020" name="IScience">
        <title>Genome Sequencing of the Endangered Kingdonia uniflora (Circaeasteraceae, Ranunculales) Reveals Potential Mechanisms of Evolutionary Specialization.</title>
        <authorList>
            <person name="Sun Y."/>
            <person name="Deng T."/>
            <person name="Zhang A."/>
            <person name="Moore M.J."/>
            <person name="Landis J.B."/>
            <person name="Lin N."/>
            <person name="Zhang H."/>
            <person name="Zhang X."/>
            <person name="Huang J."/>
            <person name="Zhang X."/>
            <person name="Sun H."/>
            <person name="Wang H."/>
        </authorList>
    </citation>
    <scope>NUCLEOTIDE SEQUENCE [LARGE SCALE GENOMIC DNA]</scope>
    <source>
        <strain evidence="2">TB1705</strain>
        <tissue evidence="2">Leaf</tissue>
    </source>
</reference>
<name>A0A7J7LLG5_9MAGN</name>
<dbReference type="InterPro" id="IPR006852">
    <property type="entry name" value="TOD1_MUCI70"/>
</dbReference>
<organism evidence="2 3">
    <name type="scientific">Kingdonia uniflora</name>
    <dbReference type="NCBI Taxonomy" id="39325"/>
    <lineage>
        <taxon>Eukaryota</taxon>
        <taxon>Viridiplantae</taxon>
        <taxon>Streptophyta</taxon>
        <taxon>Embryophyta</taxon>
        <taxon>Tracheophyta</taxon>
        <taxon>Spermatophyta</taxon>
        <taxon>Magnoliopsida</taxon>
        <taxon>Ranunculales</taxon>
        <taxon>Circaeasteraceae</taxon>
        <taxon>Kingdonia</taxon>
    </lineage>
</organism>
<dbReference type="AlphaFoldDB" id="A0A7J7LLG5"/>
<evidence type="ECO:0000259" key="1">
    <source>
        <dbReference type="Pfam" id="PF04765"/>
    </source>
</evidence>
<comment type="caution">
    <text evidence="2">The sequence shown here is derived from an EMBL/GenBank/DDBJ whole genome shotgun (WGS) entry which is preliminary data.</text>
</comment>
<accession>A0A7J7LLG5</accession>
<dbReference type="InterPro" id="IPR048354">
    <property type="entry name" value="TOD1_MUCI70_glycTrfase_dom"/>
</dbReference>
<dbReference type="PANTHER" id="PTHR12956">
    <property type="entry name" value="ALKALINE CERAMIDASE-RELATED"/>
    <property type="match status" value="1"/>
</dbReference>
<sequence length="332" mass="37221">MSVFVYICKVVNITHDYNKSDLEISASYGLFSDEDVPNGADPHHTQHVQSNISDVSIPLKFLESPSIIGVQNKTISRYSLGEDQENNSTVPNNMSGLKERNVQPPAPIIPKSVHPCAKFVLLPPPADKKWIGPHPCLVCYLPVGQAISSIPCTPSSSLVLTDLTYVHEENPVRTEPLGGSDFGGYPSLERRNNSFDIKEQMNVHYGFVKSNKPGHRTGFDINDADFFEMEHSDGIVVVSAIFGNNDIIQQQKNISEAAKENVCFYMFVDEETEAYMKNSNSLNEKKKAGIWRVVIVRNLPYKDSRRNGKVLKLLPHRIWRVVTVLPTVFFAF</sequence>
<feature type="domain" description="TOD1/MUCI70 glycosyltransferase-like" evidence="1">
    <location>
        <begin position="163"/>
        <end position="319"/>
    </location>
</feature>
<gene>
    <name evidence="2" type="ORF">GIB67_029622</name>
</gene>
<keyword evidence="3" id="KW-1185">Reference proteome</keyword>
<dbReference type="EMBL" id="JACGCM010002205">
    <property type="protein sequence ID" value="KAF6143453.1"/>
    <property type="molecule type" value="Genomic_DNA"/>
</dbReference>
<dbReference type="Pfam" id="PF04765">
    <property type="entry name" value="TOD1_MUCI70"/>
    <property type="match status" value="1"/>
</dbReference>
<proteinExistence type="predicted"/>
<evidence type="ECO:0000313" key="3">
    <source>
        <dbReference type="Proteomes" id="UP000541444"/>
    </source>
</evidence>
<evidence type="ECO:0000313" key="2">
    <source>
        <dbReference type="EMBL" id="KAF6143453.1"/>
    </source>
</evidence>
<dbReference type="PANTHER" id="PTHR12956:SF61">
    <property type="entry name" value="TRNA (MET) CYTIDINE ACETYLTRANSFERASE-RELATED"/>
    <property type="match status" value="1"/>
</dbReference>